<dbReference type="SUPFAM" id="SSF82649">
    <property type="entry name" value="SufE/NifU"/>
    <property type="match status" value="1"/>
</dbReference>
<name>C1E039_MICCC</name>
<dbReference type="Proteomes" id="UP000002009">
    <property type="component" value="Chromosome 2"/>
</dbReference>
<dbReference type="FunCoup" id="C1E039">
    <property type="interactions" value="216"/>
</dbReference>
<dbReference type="InterPro" id="IPR003808">
    <property type="entry name" value="Fe-S_metab-assoc_dom"/>
</dbReference>
<evidence type="ECO:0000259" key="2">
    <source>
        <dbReference type="Pfam" id="PF02657"/>
    </source>
</evidence>
<dbReference type="OrthoDB" id="495661at2759"/>
<dbReference type="Gene3D" id="3.90.1010.10">
    <property type="match status" value="1"/>
</dbReference>
<dbReference type="STRING" id="296587.C1E039"/>
<proteinExistence type="inferred from homology"/>
<dbReference type="OMA" id="RTNTWHN"/>
<dbReference type="PANTHER" id="PTHR43597:SF5">
    <property type="entry name" value="SUFE-LIKE PROTEIN 2, CHLOROPLASTIC"/>
    <property type="match status" value="1"/>
</dbReference>
<gene>
    <name evidence="3" type="ORF">MICPUN_99050</name>
</gene>
<organism evidence="3 4">
    <name type="scientific">Micromonas commoda (strain RCC299 / NOUM17 / CCMP2709)</name>
    <name type="common">Picoplanktonic green alga</name>
    <dbReference type="NCBI Taxonomy" id="296587"/>
    <lineage>
        <taxon>Eukaryota</taxon>
        <taxon>Viridiplantae</taxon>
        <taxon>Chlorophyta</taxon>
        <taxon>Mamiellophyceae</taxon>
        <taxon>Mamiellales</taxon>
        <taxon>Mamiellaceae</taxon>
        <taxon>Micromonas</taxon>
    </lineage>
</organism>
<reference evidence="3 4" key="1">
    <citation type="journal article" date="2009" name="Science">
        <title>Green evolution and dynamic adaptations revealed by genomes of the marine picoeukaryotes Micromonas.</title>
        <authorList>
            <person name="Worden A.Z."/>
            <person name="Lee J.H."/>
            <person name="Mock T."/>
            <person name="Rouze P."/>
            <person name="Simmons M.P."/>
            <person name="Aerts A.L."/>
            <person name="Allen A.E."/>
            <person name="Cuvelier M.L."/>
            <person name="Derelle E."/>
            <person name="Everett M.V."/>
            <person name="Foulon E."/>
            <person name="Grimwood J."/>
            <person name="Gundlach H."/>
            <person name="Henrissat B."/>
            <person name="Napoli C."/>
            <person name="McDonald S.M."/>
            <person name="Parker M.S."/>
            <person name="Rombauts S."/>
            <person name="Salamov A."/>
            <person name="Von Dassow P."/>
            <person name="Badger J.H."/>
            <person name="Coutinho P.M."/>
            <person name="Demir E."/>
            <person name="Dubchak I."/>
            <person name="Gentemann C."/>
            <person name="Eikrem W."/>
            <person name="Gready J.E."/>
            <person name="John U."/>
            <person name="Lanier W."/>
            <person name="Lindquist E.A."/>
            <person name="Lucas S."/>
            <person name="Mayer K.F."/>
            <person name="Moreau H."/>
            <person name="Not F."/>
            <person name="Otillar R."/>
            <person name="Panaud O."/>
            <person name="Pangilinan J."/>
            <person name="Paulsen I."/>
            <person name="Piegu B."/>
            <person name="Poliakov A."/>
            <person name="Robbens S."/>
            <person name="Schmutz J."/>
            <person name="Toulza E."/>
            <person name="Wyss T."/>
            <person name="Zelensky A."/>
            <person name="Zhou K."/>
            <person name="Armbrust E.V."/>
            <person name="Bhattacharya D."/>
            <person name="Goodenough U.W."/>
            <person name="Van de Peer Y."/>
            <person name="Grigoriev I.V."/>
        </authorList>
    </citation>
    <scope>NUCLEOTIDE SEQUENCE [LARGE SCALE GENOMIC DNA]</scope>
    <source>
        <strain evidence="4">RCC299 / NOUM17</strain>
    </source>
</reference>
<sequence length="191" mass="20725">MSSVAAHHLSARPAVACRATLSRRTAGDRAPVRTRVRSPAVAAADTENLPANLKKIVSAFQMVPDAMQRYKQLLFFAAKLKGFDEADRVDDNKVPGCVSQVWVVPRIEDGLVYFTADSDSQLTKGLAALLVEGLSGSTPKEIMAVEPNFVELLGLGQSLTPSRTNGFMNMLRLMQKKTLEAYMADEAAAKE</sequence>
<dbReference type="PANTHER" id="PTHR43597">
    <property type="entry name" value="SULFUR ACCEPTOR PROTEIN CSDE"/>
    <property type="match status" value="1"/>
</dbReference>
<dbReference type="AlphaFoldDB" id="C1E039"/>
<dbReference type="EMBL" id="CP001323">
    <property type="protein sequence ID" value="ACO60751.1"/>
    <property type="molecule type" value="Genomic_DNA"/>
</dbReference>
<evidence type="ECO:0000313" key="4">
    <source>
        <dbReference type="Proteomes" id="UP000002009"/>
    </source>
</evidence>
<protein>
    <recommendedName>
        <fullName evidence="2">Fe-S metabolism associated domain-containing protein</fullName>
    </recommendedName>
</protein>
<dbReference type="RefSeq" id="XP_002499493.1">
    <property type="nucleotide sequence ID" value="XM_002499447.1"/>
</dbReference>
<comment type="similarity">
    <text evidence="1">Belongs to the SufE family.</text>
</comment>
<dbReference type="GeneID" id="8241170"/>
<evidence type="ECO:0000256" key="1">
    <source>
        <dbReference type="ARBA" id="ARBA00010282"/>
    </source>
</evidence>
<accession>C1E039</accession>
<evidence type="ECO:0000313" key="3">
    <source>
        <dbReference type="EMBL" id="ACO60751.1"/>
    </source>
</evidence>
<dbReference type="InParanoid" id="C1E039"/>
<dbReference type="Pfam" id="PF02657">
    <property type="entry name" value="SufE"/>
    <property type="match status" value="1"/>
</dbReference>
<dbReference type="KEGG" id="mis:MICPUN_99050"/>
<feature type="domain" description="Fe-S metabolism associated" evidence="2">
    <location>
        <begin position="58"/>
        <end position="176"/>
    </location>
</feature>
<dbReference type="eggNOG" id="ENOG502S3NN">
    <property type="taxonomic scope" value="Eukaryota"/>
</dbReference>
<keyword evidence="4" id="KW-1185">Reference proteome</keyword>